<evidence type="ECO:0000256" key="7">
    <source>
        <dbReference type="ARBA" id="ARBA00022786"/>
    </source>
</evidence>
<evidence type="ECO:0000256" key="1">
    <source>
        <dbReference type="ARBA" id="ARBA00001798"/>
    </source>
</evidence>
<feature type="compositionally biased region" description="Acidic residues" evidence="9">
    <location>
        <begin position="83"/>
        <end position="106"/>
    </location>
</feature>
<dbReference type="AlphaFoldDB" id="A0A067MTS3"/>
<evidence type="ECO:0000256" key="9">
    <source>
        <dbReference type="SAM" id="MobiDB-lite"/>
    </source>
</evidence>
<feature type="compositionally biased region" description="Acidic residues" evidence="9">
    <location>
        <begin position="437"/>
        <end position="469"/>
    </location>
</feature>
<dbReference type="PANTHER" id="PTHR11685">
    <property type="entry name" value="RBR FAMILY RING FINGER AND IBR DOMAIN-CONTAINING"/>
    <property type="match status" value="1"/>
</dbReference>
<dbReference type="CDD" id="cd22584">
    <property type="entry name" value="Rcat_RBR_unk"/>
    <property type="match status" value="1"/>
</dbReference>
<feature type="compositionally biased region" description="Acidic residues" evidence="9">
    <location>
        <begin position="393"/>
        <end position="418"/>
    </location>
</feature>
<dbReference type="InterPro" id="IPR044066">
    <property type="entry name" value="TRIAD_supradom"/>
</dbReference>
<evidence type="ECO:0000256" key="5">
    <source>
        <dbReference type="ARBA" id="ARBA00022737"/>
    </source>
</evidence>
<dbReference type="HOGENOM" id="CLU_022048_7_7_1"/>
<evidence type="ECO:0000313" key="12">
    <source>
        <dbReference type="Proteomes" id="UP000027195"/>
    </source>
</evidence>
<keyword evidence="7" id="KW-0833">Ubl conjugation pathway</keyword>
<protein>
    <recommendedName>
        <fullName evidence="2">RBR-type E3 ubiquitin transferase</fullName>
        <ecNumber evidence="2">2.3.2.31</ecNumber>
    </recommendedName>
</protein>
<keyword evidence="4" id="KW-0479">Metal-binding</keyword>
<organism evidence="11 12">
    <name type="scientific">Botryobasidium botryosum (strain FD-172 SS1)</name>
    <dbReference type="NCBI Taxonomy" id="930990"/>
    <lineage>
        <taxon>Eukaryota</taxon>
        <taxon>Fungi</taxon>
        <taxon>Dikarya</taxon>
        <taxon>Basidiomycota</taxon>
        <taxon>Agaricomycotina</taxon>
        <taxon>Agaricomycetes</taxon>
        <taxon>Cantharellales</taxon>
        <taxon>Botryobasidiaceae</taxon>
        <taxon>Botryobasidium</taxon>
    </lineage>
</organism>
<evidence type="ECO:0000259" key="10">
    <source>
        <dbReference type="PROSITE" id="PS51873"/>
    </source>
</evidence>
<keyword evidence="5" id="KW-0677">Repeat</keyword>
<evidence type="ECO:0000256" key="3">
    <source>
        <dbReference type="ARBA" id="ARBA00022679"/>
    </source>
</evidence>
<keyword evidence="8" id="KW-0862">Zinc</keyword>
<dbReference type="SUPFAM" id="SSF57850">
    <property type="entry name" value="RING/U-box"/>
    <property type="match status" value="1"/>
</dbReference>
<evidence type="ECO:0000256" key="2">
    <source>
        <dbReference type="ARBA" id="ARBA00012251"/>
    </source>
</evidence>
<dbReference type="GO" id="GO:0016567">
    <property type="term" value="P:protein ubiquitination"/>
    <property type="evidence" value="ECO:0007669"/>
    <property type="project" value="InterPro"/>
</dbReference>
<keyword evidence="12" id="KW-1185">Reference proteome</keyword>
<evidence type="ECO:0000313" key="11">
    <source>
        <dbReference type="EMBL" id="KDQ18999.1"/>
    </source>
</evidence>
<dbReference type="InParanoid" id="A0A067MTS3"/>
<dbReference type="OrthoDB" id="9977870at2759"/>
<comment type="catalytic activity">
    <reaction evidence="1">
        <text>[E2 ubiquitin-conjugating enzyme]-S-ubiquitinyl-L-cysteine + [acceptor protein]-L-lysine = [E2 ubiquitin-conjugating enzyme]-L-cysteine + [acceptor protein]-N(6)-ubiquitinyl-L-lysine.</text>
        <dbReference type="EC" id="2.3.2.31"/>
    </reaction>
</comment>
<feature type="region of interest" description="Disordered" evidence="9">
    <location>
        <begin position="83"/>
        <end position="137"/>
    </location>
</feature>
<proteinExistence type="predicted"/>
<keyword evidence="3" id="KW-0808">Transferase</keyword>
<dbReference type="EMBL" id="KL198020">
    <property type="protein sequence ID" value="KDQ18999.1"/>
    <property type="molecule type" value="Genomic_DNA"/>
</dbReference>
<evidence type="ECO:0000256" key="4">
    <source>
        <dbReference type="ARBA" id="ARBA00022723"/>
    </source>
</evidence>
<dbReference type="InterPro" id="IPR002867">
    <property type="entry name" value="IBR_dom"/>
</dbReference>
<dbReference type="GO" id="GO:0061630">
    <property type="term" value="F:ubiquitin protein ligase activity"/>
    <property type="evidence" value="ECO:0007669"/>
    <property type="project" value="UniProtKB-EC"/>
</dbReference>
<dbReference type="GO" id="GO:0008270">
    <property type="term" value="F:zinc ion binding"/>
    <property type="evidence" value="ECO:0007669"/>
    <property type="project" value="UniProtKB-KW"/>
</dbReference>
<evidence type="ECO:0000256" key="8">
    <source>
        <dbReference type="ARBA" id="ARBA00022833"/>
    </source>
</evidence>
<dbReference type="STRING" id="930990.A0A067MTS3"/>
<feature type="domain" description="RING-type" evidence="10">
    <location>
        <begin position="178"/>
        <end position="370"/>
    </location>
</feature>
<evidence type="ECO:0000256" key="6">
    <source>
        <dbReference type="ARBA" id="ARBA00022771"/>
    </source>
</evidence>
<dbReference type="Gene3D" id="1.20.120.1750">
    <property type="match status" value="1"/>
</dbReference>
<dbReference type="PROSITE" id="PS51873">
    <property type="entry name" value="TRIAD"/>
    <property type="match status" value="1"/>
</dbReference>
<sequence>MDMDPGEYEIFLQAIADIHLQDLQEIEARRNGEAREGQPRSDAEVAFDLYTEELNATTSYLADLNFARNLEFDLGIDAPLVEEEAQEEEEADNDEPEEATTEEAQEQESVASSDDSSSEELDHDHSQPATTTHTGSPWSWSWSSWISYFIRPASSAHPSASSSESISPTQVSTTAREPMATCLICDDHMPIRTSITVPCESSHDYCHSCVTRLFHRAVLDETLFPPRCDGVAIPLDLVRHLFTPEFLSTFANKSVEVGTRNRLYCHNARCSEFLGEAMDVPSPVPCTECFHMTCSACKGPAHPWYHPCSVDATSQHVIEMARAEGWQRCPSCHTMVELSTGCFHITCRCRAQFCYSCAAPWKTCECPQWDEVRLIERAEQRVHNELGLGVIVGDDDDGDDSDDDDDPEEDDDDEDGDDGDRWPMGNWHEAGLYDGYNYDEDESGDEGGDGEESEDEDEDEGEGEGGEDWINERVLSTVEYIREYYECGHPSWTFRRGGGACESCGDHYRAYLLLCNGCQMLACVPCQRNRL</sequence>
<feature type="region of interest" description="Disordered" evidence="9">
    <location>
        <begin position="388"/>
        <end position="470"/>
    </location>
</feature>
<name>A0A067MTS3_BOTB1</name>
<dbReference type="Proteomes" id="UP000027195">
    <property type="component" value="Unassembled WGS sequence"/>
</dbReference>
<accession>A0A067MTS3</accession>
<dbReference type="Pfam" id="PF01485">
    <property type="entry name" value="IBR"/>
    <property type="match status" value="1"/>
</dbReference>
<dbReference type="InterPro" id="IPR031127">
    <property type="entry name" value="E3_UB_ligase_RBR"/>
</dbReference>
<keyword evidence="6" id="KW-0863">Zinc-finger</keyword>
<gene>
    <name evidence="11" type="ORF">BOTBODRAFT_480924</name>
</gene>
<dbReference type="EC" id="2.3.2.31" evidence="2"/>
<reference evidence="12" key="1">
    <citation type="journal article" date="2014" name="Proc. Natl. Acad. Sci. U.S.A.">
        <title>Extensive sampling of basidiomycete genomes demonstrates inadequacy of the white-rot/brown-rot paradigm for wood decay fungi.</title>
        <authorList>
            <person name="Riley R."/>
            <person name="Salamov A.A."/>
            <person name="Brown D.W."/>
            <person name="Nagy L.G."/>
            <person name="Floudas D."/>
            <person name="Held B.W."/>
            <person name="Levasseur A."/>
            <person name="Lombard V."/>
            <person name="Morin E."/>
            <person name="Otillar R."/>
            <person name="Lindquist E.A."/>
            <person name="Sun H."/>
            <person name="LaButti K.M."/>
            <person name="Schmutz J."/>
            <person name="Jabbour D."/>
            <person name="Luo H."/>
            <person name="Baker S.E."/>
            <person name="Pisabarro A.G."/>
            <person name="Walton J.D."/>
            <person name="Blanchette R.A."/>
            <person name="Henrissat B."/>
            <person name="Martin F."/>
            <person name="Cullen D."/>
            <person name="Hibbett D.S."/>
            <person name="Grigoriev I.V."/>
        </authorList>
    </citation>
    <scope>NUCLEOTIDE SEQUENCE [LARGE SCALE GENOMIC DNA]</scope>
    <source>
        <strain evidence="12">FD-172 SS1</strain>
    </source>
</reference>